<keyword evidence="3" id="KW-1003">Cell membrane</keyword>
<dbReference type="GO" id="GO:0005886">
    <property type="term" value="C:plasma membrane"/>
    <property type="evidence" value="ECO:0007669"/>
    <property type="project" value="UniProtKB-SubCell"/>
</dbReference>
<comment type="subcellular location">
    <subcellularLocation>
        <location evidence="1 7">Cell membrane</location>
        <topology evidence="1 7">Multi-pass membrane protein</topology>
    </subcellularLocation>
</comment>
<keyword evidence="5 7" id="KW-1133">Transmembrane helix</keyword>
<evidence type="ECO:0000256" key="4">
    <source>
        <dbReference type="ARBA" id="ARBA00022692"/>
    </source>
</evidence>
<dbReference type="InterPro" id="IPR035906">
    <property type="entry name" value="MetI-like_sf"/>
</dbReference>
<evidence type="ECO:0000256" key="6">
    <source>
        <dbReference type="ARBA" id="ARBA00023136"/>
    </source>
</evidence>
<reference evidence="9 10" key="1">
    <citation type="submission" date="2018-11" db="EMBL/GenBank/DDBJ databases">
        <authorList>
            <person name="Criscuolo A."/>
        </authorList>
    </citation>
    <scope>NUCLEOTIDE SEQUENCE [LARGE SCALE GENOMIC DNA]</scope>
    <source>
        <strain evidence="9">ACIP111625</strain>
    </source>
</reference>
<proteinExistence type="inferred from homology"/>
<evidence type="ECO:0000256" key="3">
    <source>
        <dbReference type="ARBA" id="ARBA00022475"/>
    </source>
</evidence>
<name>A0A3P5XIQ8_9RHOB</name>
<keyword evidence="4 7" id="KW-0812">Transmembrane</keyword>
<evidence type="ECO:0000256" key="2">
    <source>
        <dbReference type="ARBA" id="ARBA00022448"/>
    </source>
</evidence>
<gene>
    <name evidence="9" type="primary">gsiD_4</name>
    <name evidence="9" type="ORF">XINFAN_01914</name>
</gene>
<dbReference type="EMBL" id="UXAW01000061">
    <property type="protein sequence ID" value="VDC27543.1"/>
    <property type="molecule type" value="Genomic_DNA"/>
</dbReference>
<dbReference type="PROSITE" id="PS50928">
    <property type="entry name" value="ABC_TM1"/>
    <property type="match status" value="1"/>
</dbReference>
<dbReference type="CDD" id="cd06261">
    <property type="entry name" value="TM_PBP2"/>
    <property type="match status" value="1"/>
</dbReference>
<keyword evidence="10" id="KW-1185">Reference proteome</keyword>
<organism evidence="9 10">
    <name type="scientific">Pseudogemmobacter humi</name>
    <dbReference type="NCBI Taxonomy" id="2483812"/>
    <lineage>
        <taxon>Bacteria</taxon>
        <taxon>Pseudomonadati</taxon>
        <taxon>Pseudomonadota</taxon>
        <taxon>Alphaproteobacteria</taxon>
        <taxon>Rhodobacterales</taxon>
        <taxon>Paracoccaceae</taxon>
        <taxon>Pseudogemmobacter</taxon>
    </lineage>
</organism>
<feature type="transmembrane region" description="Helical" evidence="7">
    <location>
        <begin position="235"/>
        <end position="260"/>
    </location>
</feature>
<dbReference type="Gene3D" id="1.10.3720.10">
    <property type="entry name" value="MetI-like"/>
    <property type="match status" value="1"/>
</dbReference>
<protein>
    <submittedName>
        <fullName evidence="9">Glutathione transport system permease protein GsiD</fullName>
    </submittedName>
</protein>
<dbReference type="InterPro" id="IPR050366">
    <property type="entry name" value="BP-dependent_transpt_permease"/>
</dbReference>
<sequence length="277" mass="29549">MLLFGTRIPLSALFGATVMVLFILLAIFGPWITPYAPDATVGKTWTGPSTEFWLGTDNIGRDILSRIIAGAQTTIGIALVTTVLSFTLGVSAGIFASVGGPVLDNLLSRVVDMFLSVPVLIMALIVLTALGSSIPTLILTIALLDSTRVFLVARAVAVDIAARDFIDVARLRGEKMPWIMFHEILPNAMPPLISEFGLRFCFNFLYVASLSFLGLGVQPPQADWGGMVRENGQAIAFGILAPIWPALAIALVTVAVNLVVDWLLSRNVKPSGASAEL</sequence>
<dbReference type="InterPro" id="IPR000515">
    <property type="entry name" value="MetI-like"/>
</dbReference>
<dbReference type="PANTHER" id="PTHR43386">
    <property type="entry name" value="OLIGOPEPTIDE TRANSPORT SYSTEM PERMEASE PROTEIN APPC"/>
    <property type="match status" value="1"/>
</dbReference>
<accession>A0A3P5XIQ8</accession>
<dbReference type="Pfam" id="PF00528">
    <property type="entry name" value="BPD_transp_1"/>
    <property type="match status" value="1"/>
</dbReference>
<dbReference type="SUPFAM" id="SSF161098">
    <property type="entry name" value="MetI-like"/>
    <property type="match status" value="1"/>
</dbReference>
<feature type="domain" description="ABC transmembrane type-1" evidence="8">
    <location>
        <begin position="71"/>
        <end position="264"/>
    </location>
</feature>
<evidence type="ECO:0000256" key="5">
    <source>
        <dbReference type="ARBA" id="ARBA00022989"/>
    </source>
</evidence>
<evidence type="ECO:0000256" key="7">
    <source>
        <dbReference type="RuleBase" id="RU363032"/>
    </source>
</evidence>
<evidence type="ECO:0000256" key="1">
    <source>
        <dbReference type="ARBA" id="ARBA00004651"/>
    </source>
</evidence>
<dbReference type="PANTHER" id="PTHR43386:SF25">
    <property type="entry name" value="PEPTIDE ABC TRANSPORTER PERMEASE PROTEIN"/>
    <property type="match status" value="1"/>
</dbReference>
<feature type="transmembrane region" description="Helical" evidence="7">
    <location>
        <begin position="119"/>
        <end position="144"/>
    </location>
</feature>
<feature type="transmembrane region" description="Helical" evidence="7">
    <location>
        <begin position="196"/>
        <end position="215"/>
    </location>
</feature>
<feature type="transmembrane region" description="Helical" evidence="7">
    <location>
        <begin position="75"/>
        <end position="99"/>
    </location>
</feature>
<dbReference type="InterPro" id="IPR025966">
    <property type="entry name" value="OppC_N"/>
</dbReference>
<evidence type="ECO:0000259" key="8">
    <source>
        <dbReference type="PROSITE" id="PS50928"/>
    </source>
</evidence>
<evidence type="ECO:0000313" key="10">
    <source>
        <dbReference type="Proteomes" id="UP000277498"/>
    </source>
</evidence>
<comment type="similarity">
    <text evidence="7">Belongs to the binding-protein-dependent transport system permease family.</text>
</comment>
<feature type="transmembrane region" description="Helical" evidence="7">
    <location>
        <begin position="12"/>
        <end position="33"/>
    </location>
</feature>
<keyword evidence="6 7" id="KW-0472">Membrane</keyword>
<dbReference type="AlphaFoldDB" id="A0A3P5XIQ8"/>
<dbReference type="GO" id="GO:0055085">
    <property type="term" value="P:transmembrane transport"/>
    <property type="evidence" value="ECO:0007669"/>
    <property type="project" value="InterPro"/>
</dbReference>
<dbReference type="OrthoDB" id="9766870at2"/>
<dbReference type="RefSeq" id="WP_124086343.1">
    <property type="nucleotide sequence ID" value="NZ_UXAW01000061.1"/>
</dbReference>
<keyword evidence="2 7" id="KW-0813">Transport</keyword>
<dbReference type="Proteomes" id="UP000277498">
    <property type="component" value="Unassembled WGS sequence"/>
</dbReference>
<evidence type="ECO:0000313" key="9">
    <source>
        <dbReference type="EMBL" id="VDC27543.1"/>
    </source>
</evidence>
<dbReference type="Pfam" id="PF12911">
    <property type="entry name" value="OppC_N"/>
    <property type="match status" value="1"/>
</dbReference>